<dbReference type="EMBL" id="CACRXK020008043">
    <property type="protein sequence ID" value="CAB4013836.1"/>
    <property type="molecule type" value="Genomic_DNA"/>
</dbReference>
<evidence type="ECO:0000256" key="4">
    <source>
        <dbReference type="ARBA" id="ARBA00023136"/>
    </source>
</evidence>
<dbReference type="GO" id="GO:0005524">
    <property type="term" value="F:ATP binding"/>
    <property type="evidence" value="ECO:0007669"/>
    <property type="project" value="InterPro"/>
</dbReference>
<dbReference type="PROSITE" id="PS50929">
    <property type="entry name" value="ABC_TM1F"/>
    <property type="match status" value="1"/>
</dbReference>
<dbReference type="InterPro" id="IPR050951">
    <property type="entry name" value="Retrovirus_Pol_polyprotein"/>
</dbReference>
<evidence type="ECO:0000256" key="3">
    <source>
        <dbReference type="ARBA" id="ARBA00022989"/>
    </source>
</evidence>
<name>A0A6S7I7Z1_PARCT</name>
<sequence length="931" mass="106830">RLRQHALAYFCDRRMVVAQGTVEEMLNSYVKLKKSVNVDAFTHFIDHCCWTRSNDISSKFFFYKILFRSKLGVSRHGPVIKQLIAIICKTHGNRFNNIVNLAKNRKSSQLTTKDSKRIWQLQNDKRRKEGKTCAKCKKLNHFARMCKSKFKIKERKSSIQVQASPVLSANTCKDMGLVERVHAVETSKSQDHHNADPFSPPKFNPIQQHELLKGYDELFTGLGCLPGEHTVEIDRSYTPVVHPPRRVPLALKEQIKEELQRMEDTGVIVKQTEPTDWVNSMVTVIKPEKIRVCIDPRDLNRAIKREHYPMKTTEEVVAGMPEAKVFSVLDATSGYWQMKLNKEKVFQKKMSQVLEDIDGAEAIVDGILVWGKDIQEHDARLKKVLDRVQGVNLKLNQKKCQIRKEEIASRENKSCTSHDQTIQHERVKNISWVYPISRKVFTQYGRNASSKGLGALVYQEEKPKMLLALQRYELRIVYKPGKELFVADALSRNDLEETKETLVQELEYKMQFSRDGQRTKLMHKQRSSRIGHMLDIIHESHQGISVFQIWYTRSVTKDPYKALMNYRNTPLEEINQSPAQLMMGRRLKTSLPTAAPLLKSRASDEVQRILKKQKEKQKQYYDKRTGKELPPLHVSPVNKDKSIEETAVTCVPSQVIIISDSCCEQLISCEQLIHKFIIRKGDVITHTSHVFGYPVSLLATILIVILSRLCIFLVPIRANYRVHNKMVTCLLQAPSHFYAVNSAGRILNRFSQDINNLDDLLPFNLVYFFQCVAPGLGAIVLCFLSSVYLIPVCFVVLGLCFGISKFFFSSAMDIKRLMSESGSPLYSHFSNTMEGVRTIRVHKRQQSFIESAYRIIQENLKSREISSERFLISSCCVVGAVTILYAFRSSGYTTGMSPVLFNGTIRENMNPTALIVQKQHQFKQSLALLMR</sequence>
<dbReference type="Gene3D" id="3.10.10.10">
    <property type="entry name" value="HIV Type 1 Reverse Transcriptase, subunit A, domain 1"/>
    <property type="match status" value="1"/>
</dbReference>
<dbReference type="AlphaFoldDB" id="A0A6S7I7Z1"/>
<keyword evidence="3" id="KW-1133">Transmembrane helix</keyword>
<comment type="caution">
    <text evidence="5">The sequence shown here is derived from an EMBL/GenBank/DDBJ whole genome shotgun (WGS) entry which is preliminary data.</text>
</comment>
<dbReference type="SUPFAM" id="SSF57756">
    <property type="entry name" value="Retrovirus zinc finger-like domains"/>
    <property type="match status" value="1"/>
</dbReference>
<keyword evidence="2" id="KW-0812">Transmembrane</keyword>
<dbReference type="InterPro" id="IPR036875">
    <property type="entry name" value="Znf_CCHC_sf"/>
</dbReference>
<proteinExistence type="predicted"/>
<keyword evidence="6" id="KW-1185">Reference proteome</keyword>
<feature type="non-terminal residue" evidence="5">
    <location>
        <position position="1"/>
    </location>
</feature>
<dbReference type="PANTHER" id="PTHR37984:SF8">
    <property type="entry name" value="CCHC-TYPE DOMAIN-CONTAINING PROTEIN"/>
    <property type="match status" value="1"/>
</dbReference>
<organism evidence="5 6">
    <name type="scientific">Paramuricea clavata</name>
    <name type="common">Red gorgonian</name>
    <name type="synonym">Violescent sea-whip</name>
    <dbReference type="NCBI Taxonomy" id="317549"/>
    <lineage>
        <taxon>Eukaryota</taxon>
        <taxon>Metazoa</taxon>
        <taxon>Cnidaria</taxon>
        <taxon>Anthozoa</taxon>
        <taxon>Octocorallia</taxon>
        <taxon>Malacalcyonacea</taxon>
        <taxon>Plexauridae</taxon>
        <taxon>Paramuricea</taxon>
    </lineage>
</organism>
<keyword evidence="4" id="KW-0472">Membrane</keyword>
<dbReference type="SUPFAM" id="SSF90123">
    <property type="entry name" value="ABC transporter transmembrane region"/>
    <property type="match status" value="1"/>
</dbReference>
<dbReference type="PANTHER" id="PTHR37984">
    <property type="entry name" value="PROTEIN CBG26694"/>
    <property type="match status" value="1"/>
</dbReference>
<dbReference type="InterPro" id="IPR043502">
    <property type="entry name" value="DNA/RNA_pol_sf"/>
</dbReference>
<protein>
    <submittedName>
        <fullName evidence="5">Retrotransposon-like family member retr-1</fullName>
    </submittedName>
</protein>
<dbReference type="Gene3D" id="1.20.1560.10">
    <property type="entry name" value="ABC transporter type 1, transmembrane domain"/>
    <property type="match status" value="1"/>
</dbReference>
<dbReference type="Gene3D" id="3.30.70.270">
    <property type="match status" value="2"/>
</dbReference>
<dbReference type="InterPro" id="IPR044726">
    <property type="entry name" value="ABCC_6TM_D2"/>
</dbReference>
<dbReference type="Pfam" id="PF00664">
    <property type="entry name" value="ABC_membrane"/>
    <property type="match status" value="1"/>
</dbReference>
<dbReference type="InterPro" id="IPR043128">
    <property type="entry name" value="Rev_trsase/Diguanyl_cyclase"/>
</dbReference>
<dbReference type="InterPro" id="IPR036640">
    <property type="entry name" value="ABC1_TM_sf"/>
</dbReference>
<dbReference type="SUPFAM" id="SSF56672">
    <property type="entry name" value="DNA/RNA polymerases"/>
    <property type="match status" value="1"/>
</dbReference>
<dbReference type="GO" id="GO:0016020">
    <property type="term" value="C:membrane"/>
    <property type="evidence" value="ECO:0007669"/>
    <property type="project" value="UniProtKB-SubCell"/>
</dbReference>
<evidence type="ECO:0000313" key="6">
    <source>
        <dbReference type="Proteomes" id="UP001152795"/>
    </source>
</evidence>
<dbReference type="Proteomes" id="UP001152795">
    <property type="component" value="Unassembled WGS sequence"/>
</dbReference>
<dbReference type="CDD" id="cd01647">
    <property type="entry name" value="RT_LTR"/>
    <property type="match status" value="1"/>
</dbReference>
<dbReference type="InterPro" id="IPR011527">
    <property type="entry name" value="ABC1_TM_dom"/>
</dbReference>
<evidence type="ECO:0000313" key="5">
    <source>
        <dbReference type="EMBL" id="CAB4013836.1"/>
    </source>
</evidence>
<gene>
    <name evidence="5" type="ORF">PACLA_8A076975</name>
</gene>
<accession>A0A6S7I7Z1</accession>
<evidence type="ECO:0000256" key="1">
    <source>
        <dbReference type="ARBA" id="ARBA00004141"/>
    </source>
</evidence>
<comment type="subcellular location">
    <subcellularLocation>
        <location evidence="1">Membrane</location>
        <topology evidence="1">Multi-pass membrane protein</topology>
    </subcellularLocation>
</comment>
<reference evidence="5" key="1">
    <citation type="submission" date="2020-04" db="EMBL/GenBank/DDBJ databases">
        <authorList>
            <person name="Alioto T."/>
            <person name="Alioto T."/>
            <person name="Gomez Garrido J."/>
        </authorList>
    </citation>
    <scope>NUCLEOTIDE SEQUENCE</scope>
    <source>
        <strain evidence="5">A484AB</strain>
    </source>
</reference>
<dbReference type="FunFam" id="3.30.70.270:FF:000003">
    <property type="entry name" value="Transposon Ty3-G Gag-Pol polyprotein"/>
    <property type="match status" value="1"/>
</dbReference>
<dbReference type="GO" id="GO:0008270">
    <property type="term" value="F:zinc ion binding"/>
    <property type="evidence" value="ECO:0007669"/>
    <property type="project" value="InterPro"/>
</dbReference>
<dbReference type="GO" id="GO:0003676">
    <property type="term" value="F:nucleic acid binding"/>
    <property type="evidence" value="ECO:0007669"/>
    <property type="project" value="InterPro"/>
</dbReference>
<feature type="non-terminal residue" evidence="5">
    <location>
        <position position="931"/>
    </location>
</feature>
<evidence type="ECO:0000256" key="2">
    <source>
        <dbReference type="ARBA" id="ARBA00022692"/>
    </source>
</evidence>
<dbReference type="CDD" id="cd18580">
    <property type="entry name" value="ABC_6TM_ABCC_D2"/>
    <property type="match status" value="1"/>
</dbReference>
<dbReference type="GO" id="GO:0140359">
    <property type="term" value="F:ABC-type transporter activity"/>
    <property type="evidence" value="ECO:0007669"/>
    <property type="project" value="InterPro"/>
</dbReference>